<dbReference type="SUPFAM" id="SSF56112">
    <property type="entry name" value="Protein kinase-like (PK-like)"/>
    <property type="match status" value="1"/>
</dbReference>
<dbReference type="Gene3D" id="3.90.1200.10">
    <property type="match status" value="1"/>
</dbReference>
<dbReference type="PANTHER" id="PTHR22603:SF66">
    <property type="entry name" value="ETHANOLAMINE KINASE"/>
    <property type="match status" value="1"/>
</dbReference>
<proteinExistence type="predicted"/>
<dbReference type="Gene3D" id="3.30.200.20">
    <property type="entry name" value="Phosphorylase Kinase, domain 1"/>
    <property type="match status" value="1"/>
</dbReference>
<dbReference type="GO" id="GO:0004305">
    <property type="term" value="F:ethanolamine kinase activity"/>
    <property type="evidence" value="ECO:0007669"/>
    <property type="project" value="TreeGrafter"/>
</dbReference>
<gene>
    <name evidence="1" type="primary">licA</name>
    <name evidence="1" type="ORF">CPIN18021_1603</name>
</gene>
<keyword evidence="1" id="KW-0808">Transferase</keyword>
<dbReference type="EC" id="2.7.1.32" evidence="1"/>
<dbReference type="EMBL" id="CP017258">
    <property type="protein sequence ID" value="AQW88386.1"/>
    <property type="molecule type" value="Genomic_DNA"/>
</dbReference>
<protein>
    <submittedName>
        <fullName evidence="1">Choline kinase</fullName>
        <ecNumber evidence="1">2.7.1.32</ecNumber>
    </submittedName>
</protein>
<keyword evidence="1" id="KW-0418">Kinase</keyword>
<dbReference type="AlphaFoldDB" id="A0A1S6U9H1"/>
<keyword evidence="2" id="KW-1185">Reference proteome</keyword>
<reference evidence="2" key="1">
    <citation type="submission" date="2016-09" db="EMBL/GenBank/DDBJ databases">
        <title>Comparative genomics of the Campylobacter concisus group.</title>
        <authorList>
            <person name="Miller W.G."/>
            <person name="Yee E."/>
            <person name="Chapman M.H."/>
            <person name="Huynh S."/>
            <person name="Bono J.L."/>
            <person name="On S.L.W."/>
            <person name="StLeger J."/>
            <person name="Foster G."/>
            <person name="Parker C.T."/>
        </authorList>
    </citation>
    <scope>NUCLEOTIDE SEQUENCE [LARGE SCALE GENOMIC DNA]</scope>
    <source>
        <strain evidence="2">RM18021</strain>
    </source>
</reference>
<evidence type="ECO:0000313" key="1">
    <source>
        <dbReference type="EMBL" id="AQW88386.1"/>
    </source>
</evidence>
<accession>A0A1S6U9H1</accession>
<dbReference type="Pfam" id="PF01633">
    <property type="entry name" value="Choline_kinase"/>
    <property type="match status" value="1"/>
</dbReference>
<organism evidence="1 2">
    <name type="scientific">Campylobacter pinnipediorum subsp. caledonicus</name>
    <dbReference type="NCBI Taxonomy" id="1874362"/>
    <lineage>
        <taxon>Bacteria</taxon>
        <taxon>Pseudomonadati</taxon>
        <taxon>Campylobacterota</taxon>
        <taxon>Epsilonproteobacteria</taxon>
        <taxon>Campylobacterales</taxon>
        <taxon>Campylobacteraceae</taxon>
        <taxon>Campylobacter</taxon>
    </lineage>
</organism>
<name>A0A1S6U9H1_9BACT</name>
<dbReference type="RefSeq" id="WP_078424801.1">
    <property type="nucleotide sequence ID" value="NZ_CP017258.1"/>
</dbReference>
<dbReference type="GO" id="GO:0006646">
    <property type="term" value="P:phosphatidylethanolamine biosynthetic process"/>
    <property type="evidence" value="ECO:0007669"/>
    <property type="project" value="TreeGrafter"/>
</dbReference>
<dbReference type="PANTHER" id="PTHR22603">
    <property type="entry name" value="CHOLINE/ETHANOALAMINE KINASE"/>
    <property type="match status" value="1"/>
</dbReference>
<dbReference type="CDD" id="cd05151">
    <property type="entry name" value="ChoK-like"/>
    <property type="match status" value="1"/>
</dbReference>
<dbReference type="GO" id="GO:0005737">
    <property type="term" value="C:cytoplasm"/>
    <property type="evidence" value="ECO:0007669"/>
    <property type="project" value="TreeGrafter"/>
</dbReference>
<dbReference type="GO" id="GO:0004103">
    <property type="term" value="F:choline kinase activity"/>
    <property type="evidence" value="ECO:0007669"/>
    <property type="project" value="UniProtKB-EC"/>
</dbReference>
<evidence type="ECO:0000313" key="2">
    <source>
        <dbReference type="Proteomes" id="UP000190868"/>
    </source>
</evidence>
<dbReference type="InterPro" id="IPR011009">
    <property type="entry name" value="Kinase-like_dom_sf"/>
</dbReference>
<sequence>MNNEDKIKLIFNSVLNIKLDRINALGGMTNFNFLAYSGEDKFVVRLPGNSSNKMINREFEKINQSESSKYGFNVETLVFSEESGVKITRFLENSQTLKQETICNYLTLIATKLKEIHNSDMQFKNLFNPSNELKKYLTLVNSDSFNIFSDFKKSIDLFDKLVEKINFINKNNKNYKLAPTHGDLVPENILYCEKDKRIYIIDWEYSGLNDICWDIASLFLEGNLSKKQENIFLDTYKIKDNEYEKIEIFKSIQDILWCTWTLVKLSNKNIINRGEIEHEYRKYAAKRLKNALLRKC</sequence>
<dbReference type="Proteomes" id="UP000190868">
    <property type="component" value="Chromosome"/>
</dbReference>